<dbReference type="EMBL" id="JACCKB010000073">
    <property type="protein sequence ID" value="NYZ69302.1"/>
    <property type="molecule type" value="Genomic_DNA"/>
</dbReference>
<dbReference type="AlphaFoldDB" id="A0A853IBT1"/>
<feature type="domain" description="HTH lysR-type" evidence="5">
    <location>
        <begin position="1"/>
        <end position="58"/>
    </location>
</feature>
<dbReference type="Gene3D" id="3.40.190.290">
    <property type="match status" value="1"/>
</dbReference>
<evidence type="ECO:0000259" key="5">
    <source>
        <dbReference type="PROSITE" id="PS50931"/>
    </source>
</evidence>
<keyword evidence="4" id="KW-0804">Transcription</keyword>
<dbReference type="PROSITE" id="PS50931">
    <property type="entry name" value="HTH_LYSR"/>
    <property type="match status" value="1"/>
</dbReference>
<dbReference type="SUPFAM" id="SSF53850">
    <property type="entry name" value="Periplasmic binding protein-like II"/>
    <property type="match status" value="1"/>
</dbReference>
<gene>
    <name evidence="6" type="primary">ilvY</name>
    <name evidence="6" type="ORF">H0A36_25105</name>
</gene>
<reference evidence="6 7" key="1">
    <citation type="submission" date="2020-07" db="EMBL/GenBank/DDBJ databases">
        <title>Endozoicomonas sp. nov., isolated from sediment.</title>
        <authorList>
            <person name="Gu T."/>
        </authorList>
    </citation>
    <scope>NUCLEOTIDE SEQUENCE [LARGE SCALE GENOMIC DNA]</scope>
    <source>
        <strain evidence="6 7">SM1973</strain>
    </source>
</reference>
<protein>
    <submittedName>
        <fullName evidence="6">HTH-type transcriptional activator IlvY</fullName>
    </submittedName>
</protein>
<dbReference type="PANTHER" id="PTHR30126:SF81">
    <property type="entry name" value="HTH-TYPE TRANSCRIPTIONAL REGULATOR ILVY"/>
    <property type="match status" value="1"/>
</dbReference>
<dbReference type="InterPro" id="IPR036388">
    <property type="entry name" value="WH-like_DNA-bd_sf"/>
</dbReference>
<evidence type="ECO:0000256" key="3">
    <source>
        <dbReference type="ARBA" id="ARBA00023125"/>
    </source>
</evidence>
<dbReference type="InterPro" id="IPR005119">
    <property type="entry name" value="LysR_subst-bd"/>
</dbReference>
<evidence type="ECO:0000313" key="6">
    <source>
        <dbReference type="EMBL" id="NYZ69302.1"/>
    </source>
</evidence>
<name>A0A853IBT1_9GAMM</name>
<evidence type="ECO:0000256" key="2">
    <source>
        <dbReference type="ARBA" id="ARBA00023015"/>
    </source>
</evidence>
<evidence type="ECO:0000256" key="4">
    <source>
        <dbReference type="ARBA" id="ARBA00023163"/>
    </source>
</evidence>
<dbReference type="Pfam" id="PF03466">
    <property type="entry name" value="LysR_substrate"/>
    <property type="match status" value="1"/>
</dbReference>
<dbReference type="Proteomes" id="UP000569732">
    <property type="component" value="Unassembled WGS sequence"/>
</dbReference>
<proteinExistence type="inferred from homology"/>
<dbReference type="CDD" id="cd08430">
    <property type="entry name" value="PBP2_IlvY"/>
    <property type="match status" value="1"/>
</dbReference>
<evidence type="ECO:0000256" key="1">
    <source>
        <dbReference type="ARBA" id="ARBA00009437"/>
    </source>
</evidence>
<dbReference type="InterPro" id="IPR000847">
    <property type="entry name" value="LysR_HTH_N"/>
</dbReference>
<accession>A0A853IBT1</accession>
<comment type="caution">
    <text evidence="6">The sequence shown here is derived from an EMBL/GenBank/DDBJ whole genome shotgun (WGS) entry which is preliminary data.</text>
</comment>
<keyword evidence="2" id="KW-0805">Transcription regulation</keyword>
<organism evidence="6 7">
    <name type="scientific">Spartinivicinus marinus</name>
    <dbReference type="NCBI Taxonomy" id="2994442"/>
    <lineage>
        <taxon>Bacteria</taxon>
        <taxon>Pseudomonadati</taxon>
        <taxon>Pseudomonadota</taxon>
        <taxon>Gammaproteobacteria</taxon>
        <taxon>Oceanospirillales</taxon>
        <taxon>Zooshikellaceae</taxon>
        <taxon>Spartinivicinus</taxon>
    </lineage>
</organism>
<dbReference type="PANTHER" id="PTHR30126">
    <property type="entry name" value="HTH-TYPE TRANSCRIPTIONAL REGULATOR"/>
    <property type="match status" value="1"/>
</dbReference>
<sequence>MDYQGLKLFLHLASTLHFGQTSEACFISPSTLSRHIKRLEEEVGKPLFERDKRKVSLTRAGELFRQYASETLANWNRFQETLQEETTLLSGEISMYCSVTASYSFLSDLLVTYRQRQPSVEVKLHTGDAAYSIPKVVAGEEDIVIAAKPDHLPASLSFKPIATSGLVFIAPTVSCLAREFVDAEMIDWEKVPIIQAEQGLIKQRLQLWFRQQGIKPNVYTSVAGHEAIVSMVSLGFGVGIVPELVLLNSPLANKIQQLTVDPVLQPFTIGLCIQTRRLQNPLVKTFWDTAKVLG</sequence>
<keyword evidence="3" id="KW-0238">DNA-binding</keyword>
<dbReference type="InterPro" id="IPR037404">
    <property type="entry name" value="IlvY_PBP2"/>
</dbReference>
<keyword evidence="7" id="KW-1185">Reference proteome</keyword>
<dbReference type="Gene3D" id="1.10.10.10">
    <property type="entry name" value="Winged helix-like DNA-binding domain superfamily/Winged helix DNA-binding domain"/>
    <property type="match status" value="1"/>
</dbReference>
<dbReference type="RefSeq" id="WP_180571298.1">
    <property type="nucleotide sequence ID" value="NZ_JACCKB010000073.1"/>
</dbReference>
<comment type="similarity">
    <text evidence="1">Belongs to the LysR transcriptional regulatory family.</text>
</comment>
<dbReference type="SUPFAM" id="SSF46785">
    <property type="entry name" value="Winged helix' DNA-binding domain"/>
    <property type="match status" value="1"/>
</dbReference>
<dbReference type="Pfam" id="PF00126">
    <property type="entry name" value="HTH_1"/>
    <property type="match status" value="1"/>
</dbReference>
<dbReference type="GO" id="GO:0000976">
    <property type="term" value="F:transcription cis-regulatory region binding"/>
    <property type="evidence" value="ECO:0007669"/>
    <property type="project" value="TreeGrafter"/>
</dbReference>
<dbReference type="InterPro" id="IPR036390">
    <property type="entry name" value="WH_DNA-bd_sf"/>
</dbReference>
<dbReference type="GO" id="GO:0003700">
    <property type="term" value="F:DNA-binding transcription factor activity"/>
    <property type="evidence" value="ECO:0007669"/>
    <property type="project" value="InterPro"/>
</dbReference>
<evidence type="ECO:0000313" key="7">
    <source>
        <dbReference type="Proteomes" id="UP000569732"/>
    </source>
</evidence>
<dbReference type="NCBIfam" id="NF008722">
    <property type="entry name" value="PRK11716.1"/>
    <property type="match status" value="1"/>
</dbReference>
<dbReference type="FunFam" id="1.10.10.10:FF:000001">
    <property type="entry name" value="LysR family transcriptional regulator"/>
    <property type="match status" value="1"/>
</dbReference>